<comment type="subcellular location">
    <subcellularLocation>
        <location evidence="1 5">Cell outer membrane</location>
    </subcellularLocation>
</comment>
<evidence type="ECO:0000313" key="9">
    <source>
        <dbReference type="EMBL" id="MDR7269444.1"/>
    </source>
</evidence>
<keyword evidence="5" id="KW-0798">TonB box</keyword>
<evidence type="ECO:0000256" key="4">
    <source>
        <dbReference type="ARBA" id="ARBA00023237"/>
    </source>
</evidence>
<dbReference type="Pfam" id="PF00593">
    <property type="entry name" value="TonB_dep_Rec_b-barrel"/>
    <property type="match status" value="1"/>
</dbReference>
<dbReference type="InterPro" id="IPR037066">
    <property type="entry name" value="Plug_dom_sf"/>
</dbReference>
<evidence type="ECO:0000256" key="5">
    <source>
        <dbReference type="RuleBase" id="RU003357"/>
    </source>
</evidence>
<reference evidence="9 10" key="1">
    <citation type="submission" date="2023-07" db="EMBL/GenBank/DDBJ databases">
        <title>Sorghum-associated microbial communities from plants grown in Nebraska, USA.</title>
        <authorList>
            <person name="Schachtman D."/>
        </authorList>
    </citation>
    <scope>NUCLEOTIDE SEQUENCE [LARGE SCALE GENOMIC DNA]</scope>
    <source>
        <strain evidence="9 10">BE314</strain>
    </source>
</reference>
<keyword evidence="9" id="KW-0675">Receptor</keyword>
<evidence type="ECO:0000259" key="8">
    <source>
        <dbReference type="Pfam" id="PF07715"/>
    </source>
</evidence>
<dbReference type="InterPro" id="IPR036942">
    <property type="entry name" value="Beta-barrel_TonB_sf"/>
</dbReference>
<feature type="domain" description="TonB-dependent receptor plug" evidence="8">
    <location>
        <begin position="67"/>
        <end position="175"/>
    </location>
</feature>
<dbReference type="PANTHER" id="PTHR40980">
    <property type="entry name" value="PLUG DOMAIN-CONTAINING PROTEIN"/>
    <property type="match status" value="1"/>
</dbReference>
<comment type="caution">
    <text evidence="9">The sequence shown here is derived from an EMBL/GenBank/DDBJ whole genome shotgun (WGS) entry which is preliminary data.</text>
</comment>
<dbReference type="InterPro" id="IPR000531">
    <property type="entry name" value="Beta-barrel_TonB"/>
</dbReference>
<name>A0ABU1YKP8_ROSSA</name>
<feature type="chain" id="PRO_5046510671" evidence="6">
    <location>
        <begin position="33"/>
        <end position="1036"/>
    </location>
</feature>
<dbReference type="Proteomes" id="UP001180453">
    <property type="component" value="Unassembled WGS sequence"/>
</dbReference>
<keyword evidence="6" id="KW-0732">Signal</keyword>
<dbReference type="InterPro" id="IPR012910">
    <property type="entry name" value="Plug_dom"/>
</dbReference>
<keyword evidence="4" id="KW-0998">Cell outer membrane</keyword>
<feature type="signal peptide" evidence="6">
    <location>
        <begin position="1"/>
        <end position="32"/>
    </location>
</feature>
<dbReference type="NCBIfam" id="TIGR01782">
    <property type="entry name" value="TonB-Xanth-Caul"/>
    <property type="match status" value="1"/>
</dbReference>
<dbReference type="InterPro" id="IPR010104">
    <property type="entry name" value="TonB_rcpt_bac"/>
</dbReference>
<accession>A0ABU1YKP8</accession>
<gene>
    <name evidence="9" type="ORF">J2X20_002073</name>
</gene>
<evidence type="ECO:0000256" key="1">
    <source>
        <dbReference type="ARBA" id="ARBA00004442"/>
    </source>
</evidence>
<dbReference type="PANTHER" id="PTHR40980:SF3">
    <property type="entry name" value="TONB-DEPENDENT RECEPTOR-LIKE BETA-BARREL DOMAIN-CONTAINING PROTEIN"/>
    <property type="match status" value="1"/>
</dbReference>
<sequence length="1036" mass="111531">MSKTNSRPNRRVRGPLALGSTLLAGLISQAYAQTAPAAPSQQLETVVVTGIRSSLAASALAKRENIGLSDSIHAEDIGKFPDNNLAESISRIPGVQVNRDVTGEGLNIQVRGLGSNFTRILMNGAPVASASTSFTSAGNANREVDLDFMPGDLFSRITVSKSPTAGMLEGAIAGVVNMRNARPFDKPGTRGTVKLQLAKNDPAPDPSTRGTAIFSTTFGDSFGVLAGVSFARNKITTRGFEDGTDWVTPRLTNPLQTGAGSSTTNGAWGIPTTVPAAAAGTYGSTTLAAGQAVDMALLKQLNPNATIQQIDNGYMPRLPRPVNFAGERNRANALLSFEFRPTADFDAYLDLLTGRKTSRQERADFDINVRNSAVIPSAMSYDRSDCSFYCFVTGGTLLNGTGFLEYRRMDERSSFTSVNPGFEWRISDKWTLDAQGNMASSKFSRLAPTILVPTDAAKPFTVNIGSNGKFPVYTPNGFDPNNPALYTWDHHGNATGAQISINREDRSIQTRGARWNLAWGDESLTVKGGMAYDTYHRLITPYTDDGRLQNVVCGGNLNVRMYAPNTTNPNGCVITPVTANPATQYPGYGQGSTAGGPALAYQGSAVPDITKYLVPGPNGFVVIDWSRFSGATGYNNITANMVQVAGSNALSGTSPQDFTENVFGSYIEVAGQTHVLGRLLRYDAGLRRTHTMQTVGAYTGNVADPRNAGLTNGGLYPNLVTETTGATSYSNTLPSGTLAYNLADDMIVRAAASKAITRADPKALQPLRATSNDVALSNATATNPGLKPFESKNLDLGWEWYTDKKGSYVAAAYFDKKIKNFPRTVVRQMTLTQIRQEFGADSLQYAAGSAIDLAVTAAGGPDKFNIPLSQPVNTPDVLKLKGWELSWAQSLDRFLPINGFGFYANYTRTKQDAGTSGQVPIGAAPYTANLTLYFENSRGSIRLSNSYQARTPFESKNTDSIPAGTMLKYNKAYFQADLSTRLEIGDWVGWKQGVSLNFDVANLNKATQKSYIQEELAVRSYWDPGRTYQLTAQMKF</sequence>
<evidence type="ECO:0000256" key="2">
    <source>
        <dbReference type="ARBA" id="ARBA00009810"/>
    </source>
</evidence>
<keyword evidence="10" id="KW-1185">Reference proteome</keyword>
<evidence type="ECO:0000256" key="3">
    <source>
        <dbReference type="ARBA" id="ARBA00023136"/>
    </source>
</evidence>
<dbReference type="Gene3D" id="2.170.130.10">
    <property type="entry name" value="TonB-dependent receptor, plug domain"/>
    <property type="match status" value="1"/>
</dbReference>
<evidence type="ECO:0000313" key="10">
    <source>
        <dbReference type="Proteomes" id="UP001180453"/>
    </source>
</evidence>
<dbReference type="SUPFAM" id="SSF56935">
    <property type="entry name" value="Porins"/>
    <property type="match status" value="1"/>
</dbReference>
<comment type="similarity">
    <text evidence="2 5">Belongs to the TonB-dependent receptor family.</text>
</comment>
<keyword evidence="3 5" id="KW-0472">Membrane</keyword>
<organism evidence="9 10">
    <name type="scientific">Roseateles saccharophilus</name>
    <name type="common">Pseudomonas saccharophila</name>
    <dbReference type="NCBI Taxonomy" id="304"/>
    <lineage>
        <taxon>Bacteria</taxon>
        <taxon>Pseudomonadati</taxon>
        <taxon>Pseudomonadota</taxon>
        <taxon>Betaproteobacteria</taxon>
        <taxon>Burkholderiales</taxon>
        <taxon>Sphaerotilaceae</taxon>
        <taxon>Roseateles</taxon>
    </lineage>
</organism>
<protein>
    <submittedName>
        <fullName evidence="9">TonB-dependent receptor</fullName>
    </submittedName>
</protein>
<proteinExistence type="inferred from homology"/>
<dbReference type="EMBL" id="JAVDXU010000001">
    <property type="protein sequence ID" value="MDR7269444.1"/>
    <property type="molecule type" value="Genomic_DNA"/>
</dbReference>
<feature type="domain" description="TonB-dependent receptor-like beta-barrel" evidence="7">
    <location>
        <begin position="471"/>
        <end position="1003"/>
    </location>
</feature>
<dbReference type="RefSeq" id="WP_310264171.1">
    <property type="nucleotide sequence ID" value="NZ_JAVDXU010000001.1"/>
</dbReference>
<evidence type="ECO:0000256" key="6">
    <source>
        <dbReference type="SAM" id="SignalP"/>
    </source>
</evidence>
<dbReference type="Pfam" id="PF07715">
    <property type="entry name" value="Plug"/>
    <property type="match status" value="1"/>
</dbReference>
<evidence type="ECO:0000259" key="7">
    <source>
        <dbReference type="Pfam" id="PF00593"/>
    </source>
</evidence>
<dbReference type="Gene3D" id="2.40.170.20">
    <property type="entry name" value="TonB-dependent receptor, beta-barrel domain"/>
    <property type="match status" value="1"/>
</dbReference>